<dbReference type="EMBL" id="CP106679">
    <property type="protein sequence ID" value="UXP30939.1"/>
    <property type="molecule type" value="Genomic_DNA"/>
</dbReference>
<dbReference type="GO" id="GO:0160147">
    <property type="term" value="F:tRNA pseudouridine(38-40) synthase activity"/>
    <property type="evidence" value="ECO:0007669"/>
    <property type="project" value="UniProtKB-EC"/>
</dbReference>
<gene>
    <name evidence="4 7" type="primary">truA</name>
    <name evidence="7" type="ORF">N6H18_11310</name>
</gene>
<dbReference type="EC" id="5.4.99.12" evidence="4"/>
<protein>
    <recommendedName>
        <fullName evidence="4">tRNA pseudouridine synthase A</fullName>
        <ecNumber evidence="4">5.4.99.12</ecNumber>
    </recommendedName>
    <alternativeName>
        <fullName evidence="4">tRNA pseudouridine(38-40) synthase</fullName>
    </alternativeName>
    <alternativeName>
        <fullName evidence="4">tRNA pseudouridylate synthase I</fullName>
    </alternativeName>
    <alternativeName>
        <fullName evidence="4">tRNA-uridine isomerase I</fullName>
    </alternativeName>
</protein>
<dbReference type="SUPFAM" id="SSF55120">
    <property type="entry name" value="Pseudouridine synthase"/>
    <property type="match status" value="1"/>
</dbReference>
<keyword evidence="2 4" id="KW-0819">tRNA processing</keyword>
<comment type="catalytic activity">
    <reaction evidence="4 5">
        <text>uridine(38/39/40) in tRNA = pseudouridine(38/39/40) in tRNA</text>
        <dbReference type="Rhea" id="RHEA:22376"/>
        <dbReference type="Rhea" id="RHEA-COMP:10085"/>
        <dbReference type="Rhea" id="RHEA-COMP:10087"/>
        <dbReference type="ChEBI" id="CHEBI:65314"/>
        <dbReference type="ChEBI" id="CHEBI:65315"/>
        <dbReference type="EC" id="5.4.99.12"/>
    </reaction>
</comment>
<comment type="caution">
    <text evidence="4">Lacks conserved residue(s) required for the propagation of feature annotation.</text>
</comment>
<sequence>MKRKYFFYLIEFQYLGYRYHGFQKQPNVKTIQLRLEKTLNHVLGHKEHKTLAAGRTDAMVSVNQSYFELFVQEELHTQEFFQELNKNLPSDIRALSIKQVDEKFNIIQHSKIKEYLYLFSFGAKNHPFAAPYICHIREPLDIPLMTEAASLYQGKHNFQNFVHKPSEKTVFEREILHSEIVINDIYTANFFPEQSYIFRVSGPGFMRYQVRMMVGALFSLGKGEIDLEEFKLSLIEKRKEPYTYIAPATGLVLNSVTY</sequence>
<dbReference type="Gene3D" id="3.30.70.660">
    <property type="entry name" value="Pseudouridine synthase I, catalytic domain, C-terminal subdomain"/>
    <property type="match status" value="1"/>
</dbReference>
<dbReference type="NCBIfam" id="TIGR00071">
    <property type="entry name" value="hisT_truA"/>
    <property type="match status" value="1"/>
</dbReference>
<name>A0ABY6CK91_9BACT</name>
<dbReference type="InterPro" id="IPR020097">
    <property type="entry name" value="PsdUridine_synth_TruA_a/b_dom"/>
</dbReference>
<feature type="active site" description="Nucleophile" evidence="4">
    <location>
        <position position="57"/>
    </location>
</feature>
<evidence type="ECO:0000256" key="2">
    <source>
        <dbReference type="ARBA" id="ARBA00022694"/>
    </source>
</evidence>
<dbReference type="Pfam" id="PF01416">
    <property type="entry name" value="PseudoU_synth_1"/>
    <property type="match status" value="1"/>
</dbReference>
<comment type="subunit">
    <text evidence="4">Homodimer.</text>
</comment>
<dbReference type="InterPro" id="IPR001406">
    <property type="entry name" value="PsdUridine_synth_TruA"/>
</dbReference>
<feature type="binding site" evidence="4">
    <location>
        <position position="115"/>
    </location>
    <ligand>
        <name>substrate</name>
    </ligand>
</feature>
<accession>A0ABY6CK91</accession>
<evidence type="ECO:0000313" key="8">
    <source>
        <dbReference type="Proteomes" id="UP001065174"/>
    </source>
</evidence>
<dbReference type="PANTHER" id="PTHR11142:SF0">
    <property type="entry name" value="TRNA PSEUDOURIDINE SYNTHASE-LIKE 1"/>
    <property type="match status" value="1"/>
</dbReference>
<dbReference type="HAMAP" id="MF_00171">
    <property type="entry name" value="TruA"/>
    <property type="match status" value="1"/>
</dbReference>
<dbReference type="InterPro" id="IPR020095">
    <property type="entry name" value="PsdUridine_synth_TruA_C"/>
</dbReference>
<dbReference type="InterPro" id="IPR020103">
    <property type="entry name" value="PsdUridine_synth_cat_dom_sf"/>
</dbReference>
<proteinExistence type="inferred from homology"/>
<feature type="domain" description="Pseudouridine synthase I TruA alpha/beta" evidence="6">
    <location>
        <begin position="148"/>
        <end position="258"/>
    </location>
</feature>
<keyword evidence="3 4" id="KW-0413">Isomerase</keyword>
<dbReference type="Proteomes" id="UP001065174">
    <property type="component" value="Chromosome"/>
</dbReference>
<dbReference type="RefSeq" id="WP_262308385.1">
    <property type="nucleotide sequence ID" value="NZ_CP106679.1"/>
</dbReference>
<comment type="function">
    <text evidence="4">Formation of pseudouridine at positions 38, 39 and 40 in the anticodon stem and loop of transfer RNAs.</text>
</comment>
<comment type="similarity">
    <text evidence="1 4 5">Belongs to the tRNA pseudouridine synthase TruA family.</text>
</comment>
<dbReference type="PANTHER" id="PTHR11142">
    <property type="entry name" value="PSEUDOURIDYLATE SYNTHASE"/>
    <property type="match status" value="1"/>
</dbReference>
<reference evidence="7" key="1">
    <citation type="submission" date="2022-09" db="EMBL/GenBank/DDBJ databases">
        <title>Comparative genomics and taxonomic characterization of three novel marine species of genus Reichenbachiella exhibiting antioxidant and polysaccharide degradation activities.</title>
        <authorList>
            <person name="Muhammad N."/>
            <person name="Lee Y.-J."/>
            <person name="Ko J."/>
            <person name="Kim S.-G."/>
        </authorList>
    </citation>
    <scope>NUCLEOTIDE SEQUENCE</scope>
    <source>
        <strain evidence="7">BKB1-1</strain>
    </source>
</reference>
<evidence type="ECO:0000256" key="1">
    <source>
        <dbReference type="ARBA" id="ARBA00009375"/>
    </source>
</evidence>
<evidence type="ECO:0000256" key="3">
    <source>
        <dbReference type="ARBA" id="ARBA00023235"/>
    </source>
</evidence>
<keyword evidence="8" id="KW-1185">Reference proteome</keyword>
<evidence type="ECO:0000313" key="7">
    <source>
        <dbReference type="EMBL" id="UXP30939.1"/>
    </source>
</evidence>
<evidence type="ECO:0000256" key="5">
    <source>
        <dbReference type="RuleBase" id="RU003792"/>
    </source>
</evidence>
<dbReference type="PIRSF" id="PIRSF001430">
    <property type="entry name" value="tRNA_psdUrid_synth"/>
    <property type="match status" value="1"/>
</dbReference>
<organism evidence="7 8">
    <name type="scientific">Reichenbachiella agarivorans</name>
    <dbReference type="NCBI Taxonomy" id="2979464"/>
    <lineage>
        <taxon>Bacteria</taxon>
        <taxon>Pseudomonadati</taxon>
        <taxon>Bacteroidota</taxon>
        <taxon>Cytophagia</taxon>
        <taxon>Cytophagales</taxon>
        <taxon>Reichenbachiellaceae</taxon>
        <taxon>Reichenbachiella</taxon>
    </lineage>
</organism>
<evidence type="ECO:0000256" key="4">
    <source>
        <dbReference type="HAMAP-Rule" id="MF_00171"/>
    </source>
</evidence>
<dbReference type="Gene3D" id="3.30.70.580">
    <property type="entry name" value="Pseudouridine synthase I, catalytic domain, N-terminal subdomain"/>
    <property type="match status" value="1"/>
</dbReference>
<evidence type="ECO:0000259" key="6">
    <source>
        <dbReference type="Pfam" id="PF01416"/>
    </source>
</evidence>
<dbReference type="InterPro" id="IPR020094">
    <property type="entry name" value="TruA/RsuA/RluB/E/F_N"/>
</dbReference>